<dbReference type="PIRSF" id="PIRSF038994">
    <property type="entry name" value="NagA"/>
    <property type="match status" value="1"/>
</dbReference>
<feature type="binding site" evidence="7">
    <location>
        <position position="220"/>
    </location>
    <ligand>
        <name>substrate</name>
    </ligand>
</feature>
<evidence type="ECO:0000256" key="7">
    <source>
        <dbReference type="PIRSR" id="PIRSR038994-2"/>
    </source>
</evidence>
<sequence>MASCSYIGAAIFDGETLHQGAALNVADGRVASIGPAEYDTVDLPPGTLSPGFLDLQVNGSGGLGVDGGTTAETLMRICATQASLGATGCLPTLITDTPEATATVVAAGIAAARRNTPGFLGLHLEGPHLDPRRKGAHDPALIRQMTDSDLRLLVHAAGNLPSLMVTVAPEAVTTEQIAALRSAGATVSLGHSDCSAATALATGATCATHLFNAMSQLGNREPGLVGAVLSSNLYAGLIADGIHVDPITLRIALAAKPDRIFLVSDCMALAGTELTEMVLGNRLILRKDGRLTLEDGTLAGADLTIPRALQVLTGIGISPVRALAMATTIPASVIGRRDLGNLHPGASADMVHLSPDFTLNKVWRAGSEL</sequence>
<dbReference type="Gene3D" id="3.20.20.140">
    <property type="entry name" value="Metal-dependent hydrolases"/>
    <property type="match status" value="1"/>
</dbReference>
<evidence type="ECO:0000313" key="10">
    <source>
        <dbReference type="EMBL" id="AWB49936.1"/>
    </source>
</evidence>
<feature type="binding site" evidence="7">
    <location>
        <position position="136"/>
    </location>
    <ligand>
        <name>substrate</name>
    </ligand>
</feature>
<dbReference type="RefSeq" id="WP_108436752.1">
    <property type="nucleotide sequence ID" value="NZ_CP028918.1"/>
</dbReference>
<organism evidence="10 11">
    <name type="scientific">Paragemmobacter aquarius</name>
    <dbReference type="NCBI Taxonomy" id="2169400"/>
    <lineage>
        <taxon>Bacteria</taxon>
        <taxon>Pseudomonadati</taxon>
        <taxon>Pseudomonadota</taxon>
        <taxon>Alphaproteobacteria</taxon>
        <taxon>Rhodobacterales</taxon>
        <taxon>Paracoccaceae</taxon>
        <taxon>Paragemmobacter</taxon>
    </lineage>
</organism>
<feature type="domain" description="Amidohydrolase-related" evidence="9">
    <location>
        <begin position="48"/>
        <end position="366"/>
    </location>
</feature>
<evidence type="ECO:0000256" key="3">
    <source>
        <dbReference type="ARBA" id="ARBA00022801"/>
    </source>
</evidence>
<comment type="similarity">
    <text evidence="1 5">Belongs to the metallo-dependent hydrolases superfamily. NagA family.</text>
</comment>
<dbReference type="SUPFAM" id="SSF51556">
    <property type="entry name" value="Metallo-dependent hydrolases"/>
    <property type="match status" value="1"/>
</dbReference>
<dbReference type="EMBL" id="CP028918">
    <property type="protein sequence ID" value="AWB49936.1"/>
    <property type="molecule type" value="Genomic_DNA"/>
</dbReference>
<keyword evidence="2 8" id="KW-0479">Metal-binding</keyword>
<evidence type="ECO:0000256" key="1">
    <source>
        <dbReference type="ARBA" id="ARBA00010716"/>
    </source>
</evidence>
<dbReference type="PANTHER" id="PTHR11113:SF14">
    <property type="entry name" value="N-ACETYLGLUCOSAMINE-6-PHOSPHATE DEACETYLASE"/>
    <property type="match status" value="1"/>
</dbReference>
<name>A0A2S0UQ43_9RHOB</name>
<evidence type="ECO:0000256" key="6">
    <source>
        <dbReference type="PIRSR" id="PIRSR038994-1"/>
    </source>
</evidence>
<keyword evidence="4 5" id="KW-0119">Carbohydrate metabolism</keyword>
<evidence type="ECO:0000256" key="8">
    <source>
        <dbReference type="PIRSR" id="PIRSR038994-3"/>
    </source>
</evidence>
<feature type="binding site" evidence="8">
    <location>
        <position position="191"/>
    </location>
    <ligand>
        <name>Zn(2+)</name>
        <dbReference type="ChEBI" id="CHEBI:29105"/>
    </ligand>
</feature>
<dbReference type="Pfam" id="PF01979">
    <property type="entry name" value="Amidohydro_1"/>
    <property type="match status" value="1"/>
</dbReference>
<keyword evidence="3 5" id="KW-0378">Hydrolase</keyword>
<evidence type="ECO:0000256" key="2">
    <source>
        <dbReference type="ARBA" id="ARBA00022723"/>
    </source>
</evidence>
<reference evidence="10 11" key="1">
    <citation type="submission" date="2018-04" db="EMBL/GenBank/DDBJ databases">
        <title>Genome sequencing of Gemmobacter.</title>
        <authorList>
            <person name="Yi H."/>
            <person name="Baek M.-G."/>
        </authorList>
    </citation>
    <scope>NUCLEOTIDE SEQUENCE [LARGE SCALE GENOMIC DNA]</scope>
    <source>
        <strain evidence="10 11">HYN0069</strain>
    </source>
</reference>
<dbReference type="GO" id="GO:0008448">
    <property type="term" value="F:N-acetylglucosamine-6-phosphate deacetylase activity"/>
    <property type="evidence" value="ECO:0007669"/>
    <property type="project" value="InterPro"/>
</dbReference>
<feature type="binding site" evidence="7">
    <location>
        <position position="243"/>
    </location>
    <ligand>
        <name>substrate</name>
    </ligand>
</feature>
<dbReference type="Gene3D" id="2.30.40.10">
    <property type="entry name" value="Urease, subunit C, domain 1"/>
    <property type="match status" value="1"/>
</dbReference>
<dbReference type="KEGG" id="geh:HYN69_16775"/>
<dbReference type="InterPro" id="IPR011059">
    <property type="entry name" value="Metal-dep_hydrolase_composite"/>
</dbReference>
<feature type="active site" description="Proton donor/acceptor" evidence="6">
    <location>
        <position position="265"/>
    </location>
</feature>
<accession>A0A2S0UQ43</accession>
<comment type="cofactor">
    <cofactor evidence="8">
        <name>a divalent metal cation</name>
        <dbReference type="ChEBI" id="CHEBI:60240"/>
    </cofactor>
    <text evidence="8">Binds 1 divalent metal cation per subunit.</text>
</comment>
<dbReference type="AlphaFoldDB" id="A0A2S0UQ43"/>
<gene>
    <name evidence="10" type="primary">nagA</name>
    <name evidence="10" type="ORF">HYN69_16775</name>
</gene>
<evidence type="ECO:0000313" key="11">
    <source>
        <dbReference type="Proteomes" id="UP000244496"/>
    </source>
</evidence>
<dbReference type="GO" id="GO:0046872">
    <property type="term" value="F:metal ion binding"/>
    <property type="evidence" value="ECO:0007669"/>
    <property type="project" value="UniProtKB-KW"/>
</dbReference>
<dbReference type="InterPro" id="IPR032466">
    <property type="entry name" value="Metal_Hydrolase"/>
</dbReference>
<dbReference type="SUPFAM" id="SSF51338">
    <property type="entry name" value="Composite domain of metallo-dependent hydrolases"/>
    <property type="match status" value="1"/>
</dbReference>
<evidence type="ECO:0000256" key="5">
    <source>
        <dbReference type="PIRNR" id="PIRNR038994"/>
    </source>
</evidence>
<dbReference type="InterPro" id="IPR003764">
    <property type="entry name" value="GlcNAc_6-P_deAcase"/>
</dbReference>
<dbReference type="NCBIfam" id="TIGR00221">
    <property type="entry name" value="nagA"/>
    <property type="match status" value="1"/>
</dbReference>
<dbReference type="PANTHER" id="PTHR11113">
    <property type="entry name" value="N-ACETYLGLUCOSAMINE-6-PHOSPHATE DEACETYLASE"/>
    <property type="match status" value="1"/>
</dbReference>
<feature type="binding site" evidence="7">
    <location>
        <begin position="298"/>
        <end position="300"/>
    </location>
    <ligand>
        <name>substrate</name>
    </ligand>
</feature>
<dbReference type="OrthoDB" id="9776488at2"/>
<evidence type="ECO:0000259" key="9">
    <source>
        <dbReference type="Pfam" id="PF01979"/>
    </source>
</evidence>
<dbReference type="Proteomes" id="UP000244496">
    <property type="component" value="Chromosome"/>
</dbReference>
<feature type="binding site" evidence="7">
    <location>
        <begin position="212"/>
        <end position="213"/>
    </location>
    <ligand>
        <name>substrate</name>
    </ligand>
</feature>
<keyword evidence="11" id="KW-1185">Reference proteome</keyword>
<protein>
    <submittedName>
        <fullName evidence="10">N-acetylglucosamine-6-phosphate deacetylase</fullName>
    </submittedName>
</protein>
<feature type="binding site" evidence="8">
    <location>
        <position position="209"/>
    </location>
    <ligand>
        <name>Zn(2+)</name>
        <dbReference type="ChEBI" id="CHEBI:29105"/>
    </ligand>
</feature>
<evidence type="ECO:0000256" key="4">
    <source>
        <dbReference type="ARBA" id="ARBA00023277"/>
    </source>
</evidence>
<feature type="binding site" evidence="8">
    <location>
        <position position="125"/>
    </location>
    <ligand>
        <name>Zn(2+)</name>
        <dbReference type="ChEBI" id="CHEBI:29105"/>
    </ligand>
</feature>
<dbReference type="InterPro" id="IPR006680">
    <property type="entry name" value="Amidohydro-rel"/>
</dbReference>
<proteinExistence type="inferred from homology"/>
<dbReference type="GO" id="GO:0006046">
    <property type="term" value="P:N-acetylglucosamine catabolic process"/>
    <property type="evidence" value="ECO:0007669"/>
    <property type="project" value="TreeGrafter"/>
</dbReference>